<evidence type="ECO:0000259" key="1">
    <source>
        <dbReference type="Pfam" id="PF21789"/>
    </source>
</evidence>
<name>A0A9J6FDF3_HAELO</name>
<dbReference type="AlphaFoldDB" id="A0A9J6FDF3"/>
<dbReference type="InterPro" id="IPR048367">
    <property type="entry name" value="TNP-like_RNaseH_C"/>
</dbReference>
<dbReference type="EMBL" id="JABSTR010000001">
    <property type="protein sequence ID" value="KAH9360385.1"/>
    <property type="molecule type" value="Genomic_DNA"/>
</dbReference>
<proteinExistence type="predicted"/>
<dbReference type="OrthoDB" id="7312725at2759"/>
<reference evidence="2 3" key="1">
    <citation type="journal article" date="2020" name="Cell">
        <title>Large-Scale Comparative Analyses of Tick Genomes Elucidate Their Genetic Diversity and Vector Capacities.</title>
        <authorList>
            <consortium name="Tick Genome and Microbiome Consortium (TIGMIC)"/>
            <person name="Jia N."/>
            <person name="Wang J."/>
            <person name="Shi W."/>
            <person name="Du L."/>
            <person name="Sun Y."/>
            <person name="Zhan W."/>
            <person name="Jiang J.F."/>
            <person name="Wang Q."/>
            <person name="Zhang B."/>
            <person name="Ji P."/>
            <person name="Bell-Sakyi L."/>
            <person name="Cui X.M."/>
            <person name="Yuan T.T."/>
            <person name="Jiang B.G."/>
            <person name="Yang W.F."/>
            <person name="Lam T.T."/>
            <person name="Chang Q.C."/>
            <person name="Ding S.J."/>
            <person name="Wang X.J."/>
            <person name="Zhu J.G."/>
            <person name="Ruan X.D."/>
            <person name="Zhao L."/>
            <person name="Wei J.T."/>
            <person name="Ye R.Z."/>
            <person name="Que T.C."/>
            <person name="Du C.H."/>
            <person name="Zhou Y.H."/>
            <person name="Cheng J.X."/>
            <person name="Dai P.F."/>
            <person name="Guo W.B."/>
            <person name="Han X.H."/>
            <person name="Huang E.J."/>
            <person name="Li L.F."/>
            <person name="Wei W."/>
            <person name="Gao Y.C."/>
            <person name="Liu J.Z."/>
            <person name="Shao H.Z."/>
            <person name="Wang X."/>
            <person name="Wang C.C."/>
            <person name="Yang T.C."/>
            <person name="Huo Q.B."/>
            <person name="Li W."/>
            <person name="Chen H.Y."/>
            <person name="Chen S.E."/>
            <person name="Zhou L.G."/>
            <person name="Ni X.B."/>
            <person name="Tian J.H."/>
            <person name="Sheng Y."/>
            <person name="Liu T."/>
            <person name="Pan Y.S."/>
            <person name="Xia L.Y."/>
            <person name="Li J."/>
            <person name="Zhao F."/>
            <person name="Cao W.C."/>
        </authorList>
    </citation>
    <scope>NUCLEOTIDE SEQUENCE [LARGE SCALE GENOMIC DNA]</scope>
    <source>
        <strain evidence="2">HaeL-2018</strain>
    </source>
</reference>
<comment type="caution">
    <text evidence="2">The sequence shown here is derived from an EMBL/GenBank/DDBJ whole genome shotgun (WGS) entry which is preliminary data.</text>
</comment>
<dbReference type="PANTHER" id="PTHR47577">
    <property type="entry name" value="THAP DOMAIN-CONTAINING PROTEIN 6"/>
    <property type="match status" value="1"/>
</dbReference>
<evidence type="ECO:0000313" key="3">
    <source>
        <dbReference type="Proteomes" id="UP000821853"/>
    </source>
</evidence>
<dbReference type="VEuPathDB" id="VectorBase:HLOH_054739"/>
<accession>A0A9J6FDF3</accession>
<dbReference type="Pfam" id="PF21789">
    <property type="entry name" value="TNP-like_RNaseH_C"/>
    <property type="match status" value="1"/>
</dbReference>
<protein>
    <recommendedName>
        <fullName evidence="1">Transposable element P transposase-like RNase H C-terminal domain-containing protein</fullName>
    </recommendedName>
</protein>
<organism evidence="2 3">
    <name type="scientific">Haemaphysalis longicornis</name>
    <name type="common">Bush tick</name>
    <dbReference type="NCBI Taxonomy" id="44386"/>
    <lineage>
        <taxon>Eukaryota</taxon>
        <taxon>Metazoa</taxon>
        <taxon>Ecdysozoa</taxon>
        <taxon>Arthropoda</taxon>
        <taxon>Chelicerata</taxon>
        <taxon>Arachnida</taxon>
        <taxon>Acari</taxon>
        <taxon>Parasitiformes</taxon>
        <taxon>Ixodida</taxon>
        <taxon>Ixodoidea</taxon>
        <taxon>Ixodidae</taxon>
        <taxon>Haemaphysalinae</taxon>
        <taxon>Haemaphysalis</taxon>
    </lineage>
</organism>
<keyword evidence="3" id="KW-1185">Reference proteome</keyword>
<sequence length="316" mass="33062">MESVGQEPMELQLATGKPGVPDGRRTLVISLAFTLKSTSQLAVVVFGSNLCRYICTANLDQDPVELYYNCVRQRGGWNNNPSASEFRHAYRRILLPATDSVLPCPRRVMPHRTRSGAISRKSRCQSICLATGAGTIIAAATAWPSSAPRCSPSSRATAADTQAVLHSGYLVPPGGSYGRAGVFHLLPKVEIPTGAALMDVGAAGDQAPLVALDPPGVPLPLPGQPLPGFPPAQLVAIVEALSTSQAFAAAIEVRVFATPASAMAEVDEVILVPLPEWGRNKHGSRGGGLKLSLLAADKGTVTPTTLDSLQGSNECP</sequence>
<gene>
    <name evidence="2" type="ORF">HPB48_008389</name>
</gene>
<evidence type="ECO:0000313" key="2">
    <source>
        <dbReference type="EMBL" id="KAH9360385.1"/>
    </source>
</evidence>
<dbReference type="PANTHER" id="PTHR47577:SF2">
    <property type="entry name" value="THAP DOMAIN CONTAINING 9"/>
    <property type="match status" value="1"/>
</dbReference>
<dbReference type="Proteomes" id="UP000821853">
    <property type="component" value="Chromosome 1"/>
</dbReference>
<feature type="domain" description="Transposable element P transposase-like RNase H C-terminal" evidence="1">
    <location>
        <begin position="61"/>
        <end position="91"/>
    </location>
</feature>